<evidence type="ECO:0008006" key="5">
    <source>
        <dbReference type="Google" id="ProtNLM"/>
    </source>
</evidence>
<dbReference type="EnsemblMetazoa" id="SMAR003449-RA">
    <property type="protein sequence ID" value="SMAR003449-PA"/>
    <property type="gene ID" value="SMAR003449"/>
</dbReference>
<dbReference type="GO" id="GO:0005085">
    <property type="term" value="F:guanyl-nucleotide exchange factor activity"/>
    <property type="evidence" value="ECO:0007669"/>
    <property type="project" value="InterPro"/>
</dbReference>
<dbReference type="Pfam" id="PF01369">
    <property type="entry name" value="Sec7"/>
    <property type="match status" value="1"/>
</dbReference>
<dbReference type="InterPro" id="IPR001810">
    <property type="entry name" value="F-box_dom"/>
</dbReference>
<dbReference type="SMART" id="SM00222">
    <property type="entry name" value="Sec7"/>
    <property type="match status" value="1"/>
</dbReference>
<dbReference type="SUPFAM" id="SSF81383">
    <property type="entry name" value="F-box domain"/>
    <property type="match status" value="1"/>
</dbReference>
<dbReference type="GO" id="GO:0032012">
    <property type="term" value="P:regulation of ARF protein signal transduction"/>
    <property type="evidence" value="ECO:0007669"/>
    <property type="project" value="InterPro"/>
</dbReference>
<dbReference type="InterPro" id="IPR036047">
    <property type="entry name" value="F-box-like_dom_sf"/>
</dbReference>
<organism evidence="3 4">
    <name type="scientific">Strigamia maritima</name>
    <name type="common">European centipede</name>
    <name type="synonym">Geophilus maritimus</name>
    <dbReference type="NCBI Taxonomy" id="126957"/>
    <lineage>
        <taxon>Eukaryota</taxon>
        <taxon>Metazoa</taxon>
        <taxon>Ecdysozoa</taxon>
        <taxon>Arthropoda</taxon>
        <taxon>Myriapoda</taxon>
        <taxon>Chilopoda</taxon>
        <taxon>Pleurostigmophora</taxon>
        <taxon>Geophilomorpha</taxon>
        <taxon>Linotaeniidae</taxon>
        <taxon>Strigamia</taxon>
    </lineage>
</organism>
<sequence>MGQVLRRLIEENIQNNNDDDGNRKNNHVMSLAAQKFRDLSELPPELGLAVLSHLNATDLCLAACVWQELADDNLLWQGLCKSQWGHTSIYKQNKDICYRKLYMLLDEGNGVFFSHGLIKDEPAEIAQFFHETRSLCHHEMRLYLDARRNVLDKLIELHNYRNQFLANALRKFFKTIEAPNERGNYLQALLEKFSARFCKCNPNLGLTADTVYILCYSLILLSVDLCSPHVKNKMSKREFIRNVRNAIQRPDDELSGHLYDNIYLIGHIAP</sequence>
<name>T1IQX0_STRMM</name>
<dbReference type="CDD" id="cd22088">
    <property type="entry name" value="F-box_FBXO8"/>
    <property type="match status" value="1"/>
</dbReference>
<dbReference type="InterPro" id="IPR023394">
    <property type="entry name" value="Sec7_C_sf"/>
</dbReference>
<evidence type="ECO:0000259" key="2">
    <source>
        <dbReference type="PROSITE" id="PS50190"/>
    </source>
</evidence>
<reference evidence="3" key="2">
    <citation type="submission" date="2015-02" db="UniProtKB">
        <authorList>
            <consortium name="EnsemblMetazoa"/>
        </authorList>
    </citation>
    <scope>IDENTIFICATION</scope>
</reference>
<dbReference type="InterPro" id="IPR048003">
    <property type="entry name" value="FBXO8_F-box"/>
</dbReference>
<dbReference type="EMBL" id="AFFK01018409">
    <property type="status" value="NOT_ANNOTATED_CDS"/>
    <property type="molecule type" value="Genomic_DNA"/>
</dbReference>
<evidence type="ECO:0000313" key="4">
    <source>
        <dbReference type="Proteomes" id="UP000014500"/>
    </source>
</evidence>
<dbReference type="PROSITE" id="PS50181">
    <property type="entry name" value="FBOX"/>
    <property type="match status" value="1"/>
</dbReference>
<dbReference type="Gene3D" id="1.10.1000.11">
    <property type="entry name" value="Arf Nucleotide-binding Site Opener,domain 2"/>
    <property type="match status" value="1"/>
</dbReference>
<dbReference type="PANTHER" id="PTHR10663">
    <property type="entry name" value="GUANYL-NUCLEOTIDE EXCHANGE FACTOR"/>
    <property type="match status" value="1"/>
</dbReference>
<feature type="domain" description="F-box" evidence="1">
    <location>
        <begin position="36"/>
        <end position="79"/>
    </location>
</feature>
<dbReference type="STRING" id="126957.T1IQX0"/>
<dbReference type="Gene3D" id="1.20.1280.50">
    <property type="match status" value="1"/>
</dbReference>
<evidence type="ECO:0000313" key="3">
    <source>
        <dbReference type="EnsemblMetazoa" id="SMAR003449-PA"/>
    </source>
</evidence>
<dbReference type="InterPro" id="IPR035999">
    <property type="entry name" value="Sec7_dom_sf"/>
</dbReference>
<accession>T1IQX0</accession>
<dbReference type="SUPFAM" id="SSF48425">
    <property type="entry name" value="Sec7 domain"/>
    <property type="match status" value="1"/>
</dbReference>
<dbReference type="OMA" id="NANPHEG"/>
<dbReference type="PROSITE" id="PS50190">
    <property type="entry name" value="SEC7"/>
    <property type="match status" value="1"/>
</dbReference>
<evidence type="ECO:0000259" key="1">
    <source>
        <dbReference type="PROSITE" id="PS50181"/>
    </source>
</evidence>
<dbReference type="Proteomes" id="UP000014500">
    <property type="component" value="Unassembled WGS sequence"/>
</dbReference>
<dbReference type="HOGENOM" id="CLU_057531_0_0_1"/>
<reference evidence="4" key="1">
    <citation type="submission" date="2011-05" db="EMBL/GenBank/DDBJ databases">
        <authorList>
            <person name="Richards S.R."/>
            <person name="Qu J."/>
            <person name="Jiang H."/>
            <person name="Jhangiani S.N."/>
            <person name="Agravi P."/>
            <person name="Goodspeed R."/>
            <person name="Gross S."/>
            <person name="Mandapat C."/>
            <person name="Jackson L."/>
            <person name="Mathew T."/>
            <person name="Pu L."/>
            <person name="Thornton R."/>
            <person name="Saada N."/>
            <person name="Wilczek-Boney K.B."/>
            <person name="Lee S."/>
            <person name="Kovar C."/>
            <person name="Wu Y."/>
            <person name="Scherer S.E."/>
            <person name="Worley K.C."/>
            <person name="Muzny D.M."/>
            <person name="Gibbs R."/>
        </authorList>
    </citation>
    <scope>NUCLEOTIDE SEQUENCE</scope>
    <source>
        <strain evidence="4">Brora</strain>
    </source>
</reference>
<dbReference type="eggNOG" id="KOG0929">
    <property type="taxonomic scope" value="Eukaryota"/>
</dbReference>
<proteinExistence type="predicted"/>
<dbReference type="InterPro" id="IPR000904">
    <property type="entry name" value="Sec7_dom"/>
</dbReference>
<dbReference type="Pfam" id="PF12937">
    <property type="entry name" value="F-box-like"/>
    <property type="match status" value="1"/>
</dbReference>
<feature type="domain" description="SEC7" evidence="2">
    <location>
        <begin position="106"/>
        <end position="265"/>
    </location>
</feature>
<protein>
    <recommendedName>
        <fullName evidence="5">SEC7 domain-containing protein</fullName>
    </recommendedName>
</protein>
<dbReference type="PhylomeDB" id="T1IQX0"/>
<keyword evidence="4" id="KW-1185">Reference proteome</keyword>
<dbReference type="PANTHER" id="PTHR10663:SF372">
    <property type="entry name" value="F-BOX ONLY PROTEIN 8"/>
    <property type="match status" value="1"/>
</dbReference>
<dbReference type="AlphaFoldDB" id="T1IQX0"/>